<proteinExistence type="predicted"/>
<name>A0A0U1NPQ4_9RHOB</name>
<dbReference type="Proteomes" id="UP000048949">
    <property type="component" value="Unassembled WGS sequence"/>
</dbReference>
<organism evidence="1 2">
    <name type="scientific">Nereida ignava</name>
    <dbReference type="NCBI Taxonomy" id="282199"/>
    <lineage>
        <taxon>Bacteria</taxon>
        <taxon>Pseudomonadati</taxon>
        <taxon>Pseudomonadota</taxon>
        <taxon>Alphaproteobacteria</taxon>
        <taxon>Rhodobacterales</taxon>
        <taxon>Roseobacteraceae</taxon>
        <taxon>Nereida</taxon>
    </lineage>
</organism>
<dbReference type="AlphaFoldDB" id="A0A0U1NPQ4"/>
<protein>
    <submittedName>
        <fullName evidence="1">Uncharacterized protein</fullName>
    </submittedName>
</protein>
<accession>A0A0U1NPQ4</accession>
<dbReference type="EMBL" id="CVQV01000033">
    <property type="protein sequence ID" value="CRK76725.1"/>
    <property type="molecule type" value="Genomic_DNA"/>
</dbReference>
<gene>
    <name evidence="1" type="ORF">NIG5292_02790</name>
</gene>
<keyword evidence="2" id="KW-1185">Reference proteome</keyword>
<sequence>MHCNASMLEAVLSADGYKVYVVNTFGINS</sequence>
<reference evidence="1 2" key="1">
    <citation type="submission" date="2015-04" db="EMBL/GenBank/DDBJ databases">
        <authorList>
            <person name="Syromyatnikov M.Y."/>
            <person name="Popov V.N."/>
        </authorList>
    </citation>
    <scope>NUCLEOTIDE SEQUENCE [LARGE SCALE GENOMIC DNA]</scope>
    <source>
        <strain evidence="1 2">CECT 5292</strain>
    </source>
</reference>
<evidence type="ECO:0000313" key="1">
    <source>
        <dbReference type="EMBL" id="CRK76725.1"/>
    </source>
</evidence>
<evidence type="ECO:0000313" key="2">
    <source>
        <dbReference type="Proteomes" id="UP000048949"/>
    </source>
</evidence>